<evidence type="ECO:0000256" key="2">
    <source>
        <dbReference type="ARBA" id="ARBA00022630"/>
    </source>
</evidence>
<accession>A0ABW3JW19</accession>
<dbReference type="PANTHER" id="PTHR33798">
    <property type="entry name" value="FLAVOPROTEIN OXYGENASE"/>
    <property type="match status" value="1"/>
</dbReference>
<keyword evidence="2" id="KW-0285">Flavoprotein</keyword>
<dbReference type="EMBL" id="JBHTJR010000050">
    <property type="protein sequence ID" value="MFD0993587.1"/>
    <property type="molecule type" value="Genomic_DNA"/>
</dbReference>
<proteinExistence type="inferred from homology"/>
<evidence type="ECO:0000256" key="1">
    <source>
        <dbReference type="ARBA" id="ARBA00001917"/>
    </source>
</evidence>
<reference evidence="7" key="1">
    <citation type="journal article" date="2019" name="Int. J. Syst. Evol. Microbiol.">
        <title>The Global Catalogue of Microorganisms (GCM) 10K type strain sequencing project: providing services to taxonomists for standard genome sequencing and annotation.</title>
        <authorList>
            <consortium name="The Broad Institute Genomics Platform"/>
            <consortium name="The Broad Institute Genome Sequencing Center for Infectious Disease"/>
            <person name="Wu L."/>
            <person name="Ma J."/>
        </authorList>
    </citation>
    <scope>NUCLEOTIDE SEQUENCE [LARGE SCALE GENOMIC DNA]</scope>
    <source>
        <strain evidence="7">CCUG 60527</strain>
    </source>
</reference>
<comment type="caution">
    <text evidence="6">The sequence shown here is derived from an EMBL/GenBank/DDBJ whole genome shotgun (WGS) entry which is preliminary data.</text>
</comment>
<dbReference type="SUPFAM" id="SSF50475">
    <property type="entry name" value="FMN-binding split barrel"/>
    <property type="match status" value="1"/>
</dbReference>
<comment type="cofactor">
    <cofactor evidence="1">
        <name>FMN</name>
        <dbReference type="ChEBI" id="CHEBI:58210"/>
    </cofactor>
</comment>
<evidence type="ECO:0000313" key="6">
    <source>
        <dbReference type="EMBL" id="MFD0993587.1"/>
    </source>
</evidence>
<evidence type="ECO:0000256" key="3">
    <source>
        <dbReference type="ARBA" id="ARBA00022643"/>
    </source>
</evidence>
<keyword evidence="3" id="KW-0288">FMN</keyword>
<feature type="domain" description="Flavin reductase like" evidence="5">
    <location>
        <begin position="32"/>
        <end position="164"/>
    </location>
</feature>
<dbReference type="PANTHER" id="PTHR33798:SF5">
    <property type="entry name" value="FLAVIN REDUCTASE LIKE DOMAIN-CONTAINING PROTEIN"/>
    <property type="match status" value="1"/>
</dbReference>
<name>A0ABW3JW19_9FLAO</name>
<dbReference type="EC" id="1.5.1.-" evidence="6"/>
<dbReference type="GO" id="GO:0016491">
    <property type="term" value="F:oxidoreductase activity"/>
    <property type="evidence" value="ECO:0007669"/>
    <property type="project" value="UniProtKB-KW"/>
</dbReference>
<dbReference type="Proteomes" id="UP001597062">
    <property type="component" value="Unassembled WGS sequence"/>
</dbReference>
<sequence>MAFFNSEDIKNFDKIHRINLMNSLSGYKSANLIGSISEEGEENVAIFSSLIHLGSNPPLLGFIVRPTLIPRNTYENIKNTGVFTVNHVSEDIIKDAHHTSAKYEKHVSEFDMTSLTPSYINNFKAPFVFESPVKIGMKYLEEYPIKANNTIMVVGQIAFFVVDDLMLQKDGFLNLSKGRVATINGLDGYAVPNLFTREAYQRPKSSLVMINDK</sequence>
<keyword evidence="6" id="KW-0560">Oxidoreductase</keyword>
<dbReference type="InterPro" id="IPR002563">
    <property type="entry name" value="Flavin_Rdtase-like_dom"/>
</dbReference>
<evidence type="ECO:0000313" key="7">
    <source>
        <dbReference type="Proteomes" id="UP001597062"/>
    </source>
</evidence>
<evidence type="ECO:0000259" key="5">
    <source>
        <dbReference type="Pfam" id="PF01613"/>
    </source>
</evidence>
<organism evidence="6 7">
    <name type="scientific">Tenacibaculum geojense</name>
    <dbReference type="NCBI Taxonomy" id="915352"/>
    <lineage>
        <taxon>Bacteria</taxon>
        <taxon>Pseudomonadati</taxon>
        <taxon>Bacteroidota</taxon>
        <taxon>Flavobacteriia</taxon>
        <taxon>Flavobacteriales</taxon>
        <taxon>Flavobacteriaceae</taxon>
        <taxon>Tenacibaculum</taxon>
    </lineage>
</organism>
<comment type="similarity">
    <text evidence="4">Belongs to the flavoredoxin family.</text>
</comment>
<dbReference type="Gene3D" id="2.30.110.10">
    <property type="entry name" value="Electron Transport, Fmn-binding Protein, Chain A"/>
    <property type="match status" value="1"/>
</dbReference>
<dbReference type="Pfam" id="PF01613">
    <property type="entry name" value="Flavin_Reduct"/>
    <property type="match status" value="1"/>
</dbReference>
<protein>
    <submittedName>
        <fullName evidence="6">Flavin reductase family protein</fullName>
        <ecNumber evidence="6">1.5.1.-</ecNumber>
    </submittedName>
</protein>
<keyword evidence="7" id="KW-1185">Reference proteome</keyword>
<evidence type="ECO:0000256" key="4">
    <source>
        <dbReference type="ARBA" id="ARBA00038054"/>
    </source>
</evidence>
<dbReference type="RefSeq" id="WP_386107999.1">
    <property type="nucleotide sequence ID" value="NZ_JBHTJR010000050.1"/>
</dbReference>
<dbReference type="InterPro" id="IPR012349">
    <property type="entry name" value="Split_barrel_FMN-bd"/>
</dbReference>
<gene>
    <name evidence="6" type="ORF">ACFQ1U_10260</name>
</gene>